<dbReference type="AlphaFoldDB" id="A0A0D0BGK5"/>
<feature type="non-terminal residue" evidence="2">
    <location>
        <position position="1"/>
    </location>
</feature>
<feature type="non-terminal residue" evidence="2">
    <location>
        <position position="74"/>
    </location>
</feature>
<reference evidence="2 3" key="1">
    <citation type="submission" date="2014-04" db="EMBL/GenBank/DDBJ databases">
        <authorList>
            <consortium name="DOE Joint Genome Institute"/>
            <person name="Kuo A."/>
            <person name="Ruytinx J."/>
            <person name="Rineau F."/>
            <person name="Colpaert J."/>
            <person name="Kohler A."/>
            <person name="Nagy L.G."/>
            <person name="Floudas D."/>
            <person name="Copeland A."/>
            <person name="Barry K.W."/>
            <person name="Cichocki N."/>
            <person name="Veneault-Fourrey C."/>
            <person name="LaButti K."/>
            <person name="Lindquist E.A."/>
            <person name="Lipzen A."/>
            <person name="Lundell T."/>
            <person name="Morin E."/>
            <person name="Murat C."/>
            <person name="Sun H."/>
            <person name="Tunlid A."/>
            <person name="Henrissat B."/>
            <person name="Grigoriev I.V."/>
            <person name="Hibbett D.S."/>
            <person name="Martin F."/>
            <person name="Nordberg H.P."/>
            <person name="Cantor M.N."/>
            <person name="Hua S.X."/>
        </authorList>
    </citation>
    <scope>NUCLEOTIDE SEQUENCE [LARGE SCALE GENOMIC DNA]</scope>
    <source>
        <strain evidence="2 3">UH-Slu-Lm8-n1</strain>
    </source>
</reference>
<evidence type="ECO:0000313" key="3">
    <source>
        <dbReference type="Proteomes" id="UP000054485"/>
    </source>
</evidence>
<evidence type="ECO:0000313" key="2">
    <source>
        <dbReference type="EMBL" id="KIK45262.1"/>
    </source>
</evidence>
<feature type="domain" description="Fungal-type protein kinase" evidence="1">
    <location>
        <begin position="6"/>
        <end position="72"/>
    </location>
</feature>
<keyword evidence="3" id="KW-1185">Reference proteome</keyword>
<evidence type="ECO:0000259" key="1">
    <source>
        <dbReference type="Pfam" id="PF17667"/>
    </source>
</evidence>
<dbReference type="Pfam" id="PF17667">
    <property type="entry name" value="Pkinase_fungal"/>
    <property type="match status" value="1"/>
</dbReference>
<dbReference type="HOGENOM" id="CLU_183430_0_0_1"/>
<reference evidence="3" key="2">
    <citation type="submission" date="2015-01" db="EMBL/GenBank/DDBJ databases">
        <title>Evolutionary Origins and Diversification of the Mycorrhizal Mutualists.</title>
        <authorList>
            <consortium name="DOE Joint Genome Institute"/>
            <consortium name="Mycorrhizal Genomics Consortium"/>
            <person name="Kohler A."/>
            <person name="Kuo A."/>
            <person name="Nagy L.G."/>
            <person name="Floudas D."/>
            <person name="Copeland A."/>
            <person name="Barry K.W."/>
            <person name="Cichocki N."/>
            <person name="Veneault-Fourrey C."/>
            <person name="LaButti K."/>
            <person name="Lindquist E.A."/>
            <person name="Lipzen A."/>
            <person name="Lundell T."/>
            <person name="Morin E."/>
            <person name="Murat C."/>
            <person name="Riley R."/>
            <person name="Ohm R."/>
            <person name="Sun H."/>
            <person name="Tunlid A."/>
            <person name="Henrissat B."/>
            <person name="Grigoriev I.V."/>
            <person name="Hibbett D.S."/>
            <person name="Martin F."/>
        </authorList>
    </citation>
    <scope>NUCLEOTIDE SEQUENCE [LARGE SCALE GENOMIC DNA]</scope>
    <source>
        <strain evidence="3">UH-Slu-Lm8-n1</strain>
    </source>
</reference>
<dbReference type="InterPro" id="IPR040976">
    <property type="entry name" value="Pkinase_fungal"/>
</dbReference>
<sequence>TKGYLMMREQPWRRFVLLFSIANFKLHAHYLDRSGMIISAPMPIGRHAVCFANVLNTMTLGNHSALGLDPTIHV</sequence>
<gene>
    <name evidence="2" type="ORF">CY34DRAFT_45122</name>
</gene>
<dbReference type="Proteomes" id="UP000054485">
    <property type="component" value="Unassembled WGS sequence"/>
</dbReference>
<protein>
    <recommendedName>
        <fullName evidence="1">Fungal-type protein kinase domain-containing protein</fullName>
    </recommendedName>
</protein>
<name>A0A0D0BGK5_9AGAM</name>
<accession>A0A0D0BGK5</accession>
<proteinExistence type="predicted"/>
<dbReference type="EMBL" id="KN835175">
    <property type="protein sequence ID" value="KIK45262.1"/>
    <property type="molecule type" value="Genomic_DNA"/>
</dbReference>
<dbReference type="InParanoid" id="A0A0D0BGK5"/>
<organism evidence="2 3">
    <name type="scientific">Suillus luteus UH-Slu-Lm8-n1</name>
    <dbReference type="NCBI Taxonomy" id="930992"/>
    <lineage>
        <taxon>Eukaryota</taxon>
        <taxon>Fungi</taxon>
        <taxon>Dikarya</taxon>
        <taxon>Basidiomycota</taxon>
        <taxon>Agaricomycotina</taxon>
        <taxon>Agaricomycetes</taxon>
        <taxon>Agaricomycetidae</taxon>
        <taxon>Boletales</taxon>
        <taxon>Suillineae</taxon>
        <taxon>Suillaceae</taxon>
        <taxon>Suillus</taxon>
    </lineage>
</organism>
<dbReference type="OrthoDB" id="2701204at2759"/>